<dbReference type="EMBL" id="JBANQN010000009">
    <property type="protein sequence ID" value="KAK6780225.1"/>
    <property type="molecule type" value="Genomic_DNA"/>
</dbReference>
<keyword evidence="2" id="KW-1185">Reference proteome</keyword>
<protein>
    <submittedName>
        <fullName evidence="1">Uncharacterized protein</fullName>
    </submittedName>
</protein>
<name>A0AAN8T409_SOLBU</name>
<dbReference type="Proteomes" id="UP001371456">
    <property type="component" value="Unassembled WGS sequence"/>
</dbReference>
<sequence>MKWLWRYASEEPLWKEVIRQKYREDSWTTNPVATPYGCRVWRSIRNLWPRMWNNSRLKVANGRKISFWKDNWLGQGTLQQSFPGMYILNPTTRGNGGRGMV</sequence>
<dbReference type="AlphaFoldDB" id="A0AAN8T409"/>
<evidence type="ECO:0000313" key="1">
    <source>
        <dbReference type="EMBL" id="KAK6780225.1"/>
    </source>
</evidence>
<evidence type="ECO:0000313" key="2">
    <source>
        <dbReference type="Proteomes" id="UP001371456"/>
    </source>
</evidence>
<reference evidence="1 2" key="1">
    <citation type="submission" date="2024-02" db="EMBL/GenBank/DDBJ databases">
        <title>de novo genome assembly of Solanum bulbocastanum strain 11H21.</title>
        <authorList>
            <person name="Hosaka A.J."/>
        </authorList>
    </citation>
    <scope>NUCLEOTIDE SEQUENCE [LARGE SCALE GENOMIC DNA]</scope>
    <source>
        <tissue evidence="1">Young leaves</tissue>
    </source>
</reference>
<proteinExistence type="predicted"/>
<comment type="caution">
    <text evidence="1">The sequence shown here is derived from an EMBL/GenBank/DDBJ whole genome shotgun (WGS) entry which is preliminary data.</text>
</comment>
<organism evidence="1 2">
    <name type="scientific">Solanum bulbocastanum</name>
    <name type="common">Wild potato</name>
    <dbReference type="NCBI Taxonomy" id="147425"/>
    <lineage>
        <taxon>Eukaryota</taxon>
        <taxon>Viridiplantae</taxon>
        <taxon>Streptophyta</taxon>
        <taxon>Embryophyta</taxon>
        <taxon>Tracheophyta</taxon>
        <taxon>Spermatophyta</taxon>
        <taxon>Magnoliopsida</taxon>
        <taxon>eudicotyledons</taxon>
        <taxon>Gunneridae</taxon>
        <taxon>Pentapetalae</taxon>
        <taxon>asterids</taxon>
        <taxon>lamiids</taxon>
        <taxon>Solanales</taxon>
        <taxon>Solanaceae</taxon>
        <taxon>Solanoideae</taxon>
        <taxon>Solaneae</taxon>
        <taxon>Solanum</taxon>
    </lineage>
</organism>
<gene>
    <name evidence="1" type="ORF">RDI58_022409</name>
</gene>
<accession>A0AAN8T409</accession>